<comment type="caution">
    <text evidence="22">The sequence shown here is derived from an EMBL/GenBank/DDBJ whole genome shotgun (WGS) entry which is preliminary data.</text>
</comment>
<keyword evidence="11 21" id="KW-0472">Membrane</keyword>
<keyword evidence="8" id="KW-0133">Cell shape</keyword>
<dbReference type="GO" id="GO:0008360">
    <property type="term" value="P:regulation of cell shape"/>
    <property type="evidence" value="ECO:0007669"/>
    <property type="project" value="UniProtKB-KW"/>
</dbReference>
<evidence type="ECO:0000256" key="20">
    <source>
        <dbReference type="ARBA" id="ARBA00049902"/>
    </source>
</evidence>
<dbReference type="AlphaFoldDB" id="A0A926GGJ9"/>
<protein>
    <recommendedName>
        <fullName evidence="17">Probable peptidoglycan glycosyltransferase FtsW</fullName>
        <ecNumber evidence="19">2.4.99.28</ecNumber>
    </recommendedName>
    <alternativeName>
        <fullName evidence="18">Cell division protein FtsW</fullName>
    </alternativeName>
    <alternativeName>
        <fullName evidence="15">Cell wall polymerase</fullName>
    </alternativeName>
    <alternativeName>
        <fullName evidence="14">Peptidoglycan polymerase</fullName>
    </alternativeName>
</protein>
<comment type="subcellular location">
    <subcellularLocation>
        <location evidence="1">Cell membrane</location>
        <topology evidence="1">Multi-pass membrane protein</topology>
    </subcellularLocation>
</comment>
<dbReference type="InterPro" id="IPR013437">
    <property type="entry name" value="FtsW"/>
</dbReference>
<proteinExistence type="inferred from homology"/>
<dbReference type="GO" id="GO:0015648">
    <property type="term" value="F:lipid-linked peptidoglycan transporter activity"/>
    <property type="evidence" value="ECO:0007669"/>
    <property type="project" value="TreeGrafter"/>
</dbReference>
<feature type="transmembrane region" description="Helical" evidence="21">
    <location>
        <begin position="28"/>
        <end position="47"/>
    </location>
</feature>
<dbReference type="Pfam" id="PF01098">
    <property type="entry name" value="FTSW_RODA_SPOVE"/>
    <property type="match status" value="1"/>
</dbReference>
<evidence type="ECO:0000256" key="1">
    <source>
        <dbReference type="ARBA" id="ARBA00004651"/>
    </source>
</evidence>
<reference evidence="22" key="1">
    <citation type="submission" date="2020-08" db="EMBL/GenBank/DDBJ databases">
        <title>Paracoccus amoyensis sp. nov., isolated from the surface seawater at coast of Xiamen, Fujian.</title>
        <authorList>
            <person name="Lyu L."/>
        </authorList>
    </citation>
    <scope>NUCLEOTIDE SEQUENCE</scope>
    <source>
        <strain evidence="22">11-3</strain>
    </source>
</reference>
<comment type="similarity">
    <text evidence="16">Belongs to the SEDS family. FtsW subfamily.</text>
</comment>
<dbReference type="GO" id="GO:0051301">
    <property type="term" value="P:cell division"/>
    <property type="evidence" value="ECO:0007669"/>
    <property type="project" value="UniProtKB-KW"/>
</dbReference>
<evidence type="ECO:0000256" key="12">
    <source>
        <dbReference type="ARBA" id="ARBA00023306"/>
    </source>
</evidence>
<keyword evidence="4" id="KW-0132">Cell division</keyword>
<sequence length="387" mass="41689">MTEMVFGATPLRAGDPILPRWWRTLDKWSLACVLGLFAIGLLLGLAASVPLAEKNNLPRFYYVERQALFGGLALVVMLVISMMSPKQIRRIGVMGFLVSFVLILVLPVIGTDFGKGATRWLSLGFVSIQPSEFLKPGFVALCAWFMAASQEVGGPPGKLYSFLAAMVVVVLLALQPDFGQASLVLFSWLVMYFVAGAPMILLMGVAGIAVMGGFFAYGASEHFARRINGFLSSEIDPRTQIGYATKAIQDGGFFGVGVGEGSVKWSLPDAHTDFIIAVAAEEYGTIMVMAIILLYCTIVVRSLLRMLKERDPFARIAGTGLACAFGVQALINMGVAVRLLPAKGMTLPFVSYGGSSVIASGIAMGMLLALTRTRPQGEFAEILRRRH</sequence>
<evidence type="ECO:0000256" key="18">
    <source>
        <dbReference type="ARBA" id="ARBA00041418"/>
    </source>
</evidence>
<keyword evidence="9" id="KW-0573">Peptidoglycan synthesis</keyword>
<comment type="pathway">
    <text evidence="2">Cell wall biogenesis; peptidoglycan biosynthesis.</text>
</comment>
<evidence type="ECO:0000256" key="6">
    <source>
        <dbReference type="ARBA" id="ARBA00022679"/>
    </source>
</evidence>
<evidence type="ECO:0000256" key="21">
    <source>
        <dbReference type="SAM" id="Phobius"/>
    </source>
</evidence>
<dbReference type="PANTHER" id="PTHR30474">
    <property type="entry name" value="CELL CYCLE PROTEIN"/>
    <property type="match status" value="1"/>
</dbReference>
<feature type="transmembrane region" description="Helical" evidence="21">
    <location>
        <begin position="190"/>
        <end position="217"/>
    </location>
</feature>
<dbReference type="GO" id="GO:0032153">
    <property type="term" value="C:cell division site"/>
    <property type="evidence" value="ECO:0007669"/>
    <property type="project" value="TreeGrafter"/>
</dbReference>
<dbReference type="NCBIfam" id="TIGR02614">
    <property type="entry name" value="ftsW"/>
    <property type="match status" value="1"/>
</dbReference>
<evidence type="ECO:0000256" key="16">
    <source>
        <dbReference type="ARBA" id="ARBA00038053"/>
    </source>
</evidence>
<dbReference type="Proteomes" id="UP000608594">
    <property type="component" value="Unassembled WGS sequence"/>
</dbReference>
<dbReference type="EC" id="2.4.99.28" evidence="19"/>
<evidence type="ECO:0000256" key="13">
    <source>
        <dbReference type="ARBA" id="ARBA00023316"/>
    </source>
</evidence>
<feature type="transmembrane region" description="Helical" evidence="21">
    <location>
        <begin position="67"/>
        <end position="84"/>
    </location>
</feature>
<feature type="transmembrane region" description="Helical" evidence="21">
    <location>
        <begin position="316"/>
        <end position="337"/>
    </location>
</feature>
<keyword evidence="5" id="KW-0328">Glycosyltransferase</keyword>
<dbReference type="PANTHER" id="PTHR30474:SF2">
    <property type="entry name" value="PEPTIDOGLYCAN GLYCOSYLTRANSFERASE FTSW-RELATED"/>
    <property type="match status" value="1"/>
</dbReference>
<feature type="transmembrane region" description="Helical" evidence="21">
    <location>
        <begin position="159"/>
        <end position="178"/>
    </location>
</feature>
<evidence type="ECO:0000256" key="4">
    <source>
        <dbReference type="ARBA" id="ARBA00022618"/>
    </source>
</evidence>
<evidence type="ECO:0000256" key="9">
    <source>
        <dbReference type="ARBA" id="ARBA00022984"/>
    </source>
</evidence>
<evidence type="ECO:0000313" key="23">
    <source>
        <dbReference type="Proteomes" id="UP000608594"/>
    </source>
</evidence>
<dbReference type="GO" id="GO:0009252">
    <property type="term" value="P:peptidoglycan biosynthetic process"/>
    <property type="evidence" value="ECO:0007669"/>
    <property type="project" value="UniProtKB-KW"/>
</dbReference>
<dbReference type="GO" id="GO:0005886">
    <property type="term" value="C:plasma membrane"/>
    <property type="evidence" value="ECO:0007669"/>
    <property type="project" value="UniProtKB-SubCell"/>
</dbReference>
<keyword evidence="6" id="KW-0808">Transferase</keyword>
<name>A0A926GGJ9_9RHOB</name>
<evidence type="ECO:0000256" key="10">
    <source>
        <dbReference type="ARBA" id="ARBA00022989"/>
    </source>
</evidence>
<accession>A0A926GGJ9</accession>
<organism evidence="22 23">
    <name type="scientific">Paracoccus amoyensis</name>
    <dbReference type="NCBI Taxonomy" id="2760093"/>
    <lineage>
        <taxon>Bacteria</taxon>
        <taxon>Pseudomonadati</taxon>
        <taxon>Pseudomonadota</taxon>
        <taxon>Alphaproteobacteria</taxon>
        <taxon>Rhodobacterales</taxon>
        <taxon>Paracoccaceae</taxon>
        <taxon>Paracoccus</taxon>
    </lineage>
</organism>
<dbReference type="RefSeq" id="WP_187794723.1">
    <property type="nucleotide sequence ID" value="NZ_JACOQL010000005.1"/>
</dbReference>
<dbReference type="EMBL" id="JACOQL010000005">
    <property type="protein sequence ID" value="MBC9248221.1"/>
    <property type="molecule type" value="Genomic_DNA"/>
</dbReference>
<keyword evidence="13" id="KW-0961">Cell wall biogenesis/degradation</keyword>
<evidence type="ECO:0000256" key="3">
    <source>
        <dbReference type="ARBA" id="ARBA00022475"/>
    </source>
</evidence>
<keyword evidence="23" id="KW-1185">Reference proteome</keyword>
<keyword evidence="7 21" id="KW-0812">Transmembrane</keyword>
<evidence type="ECO:0000256" key="17">
    <source>
        <dbReference type="ARBA" id="ARBA00041185"/>
    </source>
</evidence>
<evidence type="ECO:0000256" key="11">
    <source>
        <dbReference type="ARBA" id="ARBA00023136"/>
    </source>
</evidence>
<evidence type="ECO:0000256" key="7">
    <source>
        <dbReference type="ARBA" id="ARBA00022692"/>
    </source>
</evidence>
<evidence type="ECO:0000256" key="15">
    <source>
        <dbReference type="ARBA" id="ARBA00033270"/>
    </source>
</evidence>
<dbReference type="GO" id="GO:0071555">
    <property type="term" value="P:cell wall organization"/>
    <property type="evidence" value="ECO:0007669"/>
    <property type="project" value="UniProtKB-KW"/>
</dbReference>
<evidence type="ECO:0000256" key="5">
    <source>
        <dbReference type="ARBA" id="ARBA00022676"/>
    </source>
</evidence>
<dbReference type="GO" id="GO:0008955">
    <property type="term" value="F:peptidoglycan glycosyltransferase activity"/>
    <property type="evidence" value="ECO:0007669"/>
    <property type="project" value="UniProtKB-EC"/>
</dbReference>
<feature type="transmembrane region" description="Helical" evidence="21">
    <location>
        <begin position="283"/>
        <end position="304"/>
    </location>
</feature>
<keyword evidence="3" id="KW-1003">Cell membrane</keyword>
<evidence type="ECO:0000256" key="14">
    <source>
        <dbReference type="ARBA" id="ARBA00032370"/>
    </source>
</evidence>
<evidence type="ECO:0000256" key="19">
    <source>
        <dbReference type="ARBA" id="ARBA00044770"/>
    </source>
</evidence>
<keyword evidence="10 21" id="KW-1133">Transmembrane helix</keyword>
<feature type="transmembrane region" description="Helical" evidence="21">
    <location>
        <begin position="91"/>
        <end position="110"/>
    </location>
</feature>
<feature type="transmembrane region" description="Helical" evidence="21">
    <location>
        <begin position="349"/>
        <end position="370"/>
    </location>
</feature>
<gene>
    <name evidence="22" type="primary">ftsW</name>
    <name evidence="22" type="ORF">H4P12_16225</name>
</gene>
<evidence type="ECO:0000313" key="22">
    <source>
        <dbReference type="EMBL" id="MBC9248221.1"/>
    </source>
</evidence>
<comment type="catalytic activity">
    <reaction evidence="20">
        <text>[GlcNAc-(1-&gt;4)-Mur2Ac(oyl-L-Ala-gamma-D-Glu-L-Lys-D-Ala-D-Ala)](n)-di-trans,octa-cis-undecaprenyl diphosphate + beta-D-GlcNAc-(1-&gt;4)-Mur2Ac(oyl-L-Ala-gamma-D-Glu-L-Lys-D-Ala-D-Ala)-di-trans,octa-cis-undecaprenyl diphosphate = [GlcNAc-(1-&gt;4)-Mur2Ac(oyl-L-Ala-gamma-D-Glu-L-Lys-D-Ala-D-Ala)](n+1)-di-trans,octa-cis-undecaprenyl diphosphate + di-trans,octa-cis-undecaprenyl diphosphate + H(+)</text>
        <dbReference type="Rhea" id="RHEA:23708"/>
        <dbReference type="Rhea" id="RHEA-COMP:9602"/>
        <dbReference type="Rhea" id="RHEA-COMP:9603"/>
        <dbReference type="ChEBI" id="CHEBI:15378"/>
        <dbReference type="ChEBI" id="CHEBI:58405"/>
        <dbReference type="ChEBI" id="CHEBI:60033"/>
        <dbReference type="ChEBI" id="CHEBI:78435"/>
        <dbReference type="EC" id="2.4.99.28"/>
    </reaction>
</comment>
<dbReference type="InterPro" id="IPR001182">
    <property type="entry name" value="FtsW/RodA"/>
</dbReference>
<evidence type="ECO:0000256" key="2">
    <source>
        <dbReference type="ARBA" id="ARBA00004752"/>
    </source>
</evidence>
<evidence type="ECO:0000256" key="8">
    <source>
        <dbReference type="ARBA" id="ARBA00022960"/>
    </source>
</evidence>
<keyword evidence="12" id="KW-0131">Cell cycle</keyword>